<evidence type="ECO:0000313" key="2">
    <source>
        <dbReference type="EMBL" id="ROR29631.1"/>
    </source>
</evidence>
<dbReference type="Gene3D" id="3.90.550.10">
    <property type="entry name" value="Spore Coat Polysaccharide Biosynthesis Protein SpsA, Chain A"/>
    <property type="match status" value="1"/>
</dbReference>
<keyword evidence="2" id="KW-0808">Transferase</keyword>
<feature type="domain" description="Glycosyltransferase 2-like" evidence="1">
    <location>
        <begin position="6"/>
        <end position="165"/>
    </location>
</feature>
<evidence type="ECO:0000313" key="3">
    <source>
        <dbReference type="Proteomes" id="UP000276634"/>
    </source>
</evidence>
<dbReference type="PANTHER" id="PTHR43685:SF11">
    <property type="entry name" value="GLYCOSYLTRANSFERASE TAGX-RELATED"/>
    <property type="match status" value="1"/>
</dbReference>
<dbReference type="InterPro" id="IPR029044">
    <property type="entry name" value="Nucleotide-diphossugar_trans"/>
</dbReference>
<comment type="caution">
    <text evidence="2">The sequence shown here is derived from an EMBL/GenBank/DDBJ whole genome shotgun (WGS) entry which is preliminary data.</text>
</comment>
<evidence type="ECO:0000259" key="1">
    <source>
        <dbReference type="Pfam" id="PF00535"/>
    </source>
</evidence>
<dbReference type="PANTHER" id="PTHR43685">
    <property type="entry name" value="GLYCOSYLTRANSFERASE"/>
    <property type="match status" value="1"/>
</dbReference>
<dbReference type="Proteomes" id="UP000276634">
    <property type="component" value="Unassembled WGS sequence"/>
</dbReference>
<dbReference type="EMBL" id="RJVI01000003">
    <property type="protein sequence ID" value="ROR29631.1"/>
    <property type="molecule type" value="Genomic_DNA"/>
</dbReference>
<sequence>MAARITVVVPAFNAARWIRRAIDSVLAQTHRPDEIVVVDDGSTDETPDILAGYGDRIRVVRQDNRGLPAARNAGIAAARGDLIAFLDADDWWRPGKLAAQLALMRERPEVGFCSTEATVVDDDGTEVGRWRCPPCEGAILEAIFERHATVAGSGSAVLVRREVLERAGRFDETLPALEDIDLWMRLAAISAYACVAEPLVVIRRGAQSMSRDLDRMRGAAIRVMRKNRTLLPPDRRGRFWNRCYAGMLSDYAKWEARAGRRAAALVHLAEGLVRAPLARGRMILGLLPAALARRL</sequence>
<protein>
    <submittedName>
        <fullName evidence="2">Glycosyl transferase family 2</fullName>
    </submittedName>
</protein>
<dbReference type="SUPFAM" id="SSF53448">
    <property type="entry name" value="Nucleotide-diphospho-sugar transferases"/>
    <property type="match status" value="1"/>
</dbReference>
<dbReference type="OrthoDB" id="9805612at2"/>
<gene>
    <name evidence="2" type="ORF">EDC57_2302</name>
</gene>
<dbReference type="Pfam" id="PF00535">
    <property type="entry name" value="Glycos_transf_2"/>
    <property type="match status" value="1"/>
</dbReference>
<dbReference type="GO" id="GO:0016740">
    <property type="term" value="F:transferase activity"/>
    <property type="evidence" value="ECO:0007669"/>
    <property type="project" value="UniProtKB-KW"/>
</dbReference>
<organism evidence="2 3">
    <name type="scientific">Inmirania thermothiophila</name>
    <dbReference type="NCBI Taxonomy" id="1750597"/>
    <lineage>
        <taxon>Bacteria</taxon>
        <taxon>Pseudomonadati</taxon>
        <taxon>Pseudomonadota</taxon>
        <taxon>Gammaproteobacteria</taxon>
        <taxon>Chromatiales</taxon>
        <taxon>Ectothiorhodospiraceae</taxon>
        <taxon>Inmirania</taxon>
    </lineage>
</organism>
<keyword evidence="3" id="KW-1185">Reference proteome</keyword>
<reference evidence="2 3" key="1">
    <citation type="submission" date="2018-11" db="EMBL/GenBank/DDBJ databases">
        <title>Genomic Encyclopedia of Type Strains, Phase IV (KMG-IV): sequencing the most valuable type-strain genomes for metagenomic binning, comparative biology and taxonomic classification.</title>
        <authorList>
            <person name="Goeker M."/>
        </authorList>
    </citation>
    <scope>NUCLEOTIDE SEQUENCE [LARGE SCALE GENOMIC DNA]</scope>
    <source>
        <strain evidence="2 3">DSM 100275</strain>
    </source>
</reference>
<dbReference type="InterPro" id="IPR050834">
    <property type="entry name" value="Glycosyltransf_2"/>
</dbReference>
<accession>A0A3N1XTY3</accession>
<name>A0A3N1XTY3_9GAMM</name>
<dbReference type="InterPro" id="IPR001173">
    <property type="entry name" value="Glyco_trans_2-like"/>
</dbReference>
<dbReference type="AlphaFoldDB" id="A0A3N1XTY3"/>
<proteinExistence type="predicted"/>
<dbReference type="RefSeq" id="WP_123402037.1">
    <property type="nucleotide sequence ID" value="NZ_RJVI01000003.1"/>
</dbReference>